<dbReference type="Proteomes" id="UP000309133">
    <property type="component" value="Unassembled WGS sequence"/>
</dbReference>
<keyword evidence="3" id="KW-1185">Reference proteome</keyword>
<dbReference type="RefSeq" id="WP_136427376.1">
    <property type="nucleotide sequence ID" value="NZ_SSSM01000004.1"/>
</dbReference>
<name>A0A4V3WT82_9MICO</name>
<protein>
    <recommendedName>
        <fullName evidence="4">Pr6Pr family membrane protein</fullName>
    </recommendedName>
</protein>
<keyword evidence="1" id="KW-0472">Membrane</keyword>
<dbReference type="EMBL" id="SSSM01000004">
    <property type="protein sequence ID" value="THG30967.1"/>
    <property type="molecule type" value="Genomic_DNA"/>
</dbReference>
<proteinExistence type="predicted"/>
<feature type="transmembrane region" description="Helical" evidence="1">
    <location>
        <begin position="181"/>
        <end position="202"/>
    </location>
</feature>
<keyword evidence="1" id="KW-0812">Transmembrane</keyword>
<keyword evidence="1" id="KW-1133">Transmembrane helix</keyword>
<dbReference type="NCBIfam" id="NF038065">
    <property type="entry name" value="Pr6Pr"/>
    <property type="match status" value="1"/>
</dbReference>
<sequence length="218" mass="23673">MRVLFVILRIIAGGGIIAAIVGQLAFSLDYGVPNVPHFLVNFFSFFTILSNAMAAIVLLAGAWFGLRPASTPSWYTLVRGSVTTYMVTTGVVYNLLLRGISLDQATTLPWSNEVLHLFAPIYLLLDWLLAPGRERIAWQRFATILAFPAAWLVYTLIRGPIVGWYPYPFLNPAQPGGYGAVLIYCVAIAGFIGVMGVGVVAVSRTRQLLVPSSSPALP</sequence>
<gene>
    <name evidence="2" type="ORF">E6C64_10175</name>
</gene>
<evidence type="ECO:0000256" key="1">
    <source>
        <dbReference type="SAM" id="Phobius"/>
    </source>
</evidence>
<dbReference type="AlphaFoldDB" id="A0A4V3WT82"/>
<dbReference type="InterPro" id="IPR049713">
    <property type="entry name" value="Pr6Pr-like"/>
</dbReference>
<evidence type="ECO:0000313" key="3">
    <source>
        <dbReference type="Proteomes" id="UP000309133"/>
    </source>
</evidence>
<accession>A0A4V3WT82</accession>
<feature type="transmembrane region" description="Helical" evidence="1">
    <location>
        <begin position="38"/>
        <end position="64"/>
    </location>
</feature>
<feature type="transmembrane region" description="Helical" evidence="1">
    <location>
        <begin position="76"/>
        <end position="96"/>
    </location>
</feature>
<feature type="transmembrane region" description="Helical" evidence="1">
    <location>
        <begin position="108"/>
        <end position="129"/>
    </location>
</feature>
<evidence type="ECO:0008006" key="4">
    <source>
        <dbReference type="Google" id="ProtNLM"/>
    </source>
</evidence>
<feature type="transmembrane region" description="Helical" evidence="1">
    <location>
        <begin position="141"/>
        <end position="161"/>
    </location>
</feature>
<comment type="caution">
    <text evidence="2">The sequence shown here is derived from an EMBL/GenBank/DDBJ whole genome shotgun (WGS) entry which is preliminary data.</text>
</comment>
<dbReference type="OrthoDB" id="9809977at2"/>
<reference evidence="2 3" key="1">
    <citation type="submission" date="2019-04" db="EMBL/GenBank/DDBJ databases">
        <authorList>
            <person name="Jiang L."/>
        </authorList>
    </citation>
    <scope>NUCLEOTIDE SEQUENCE [LARGE SCALE GENOMIC DNA]</scope>
    <source>
        <strain evidence="2 3">YIM 131853</strain>
    </source>
</reference>
<organism evidence="2 3">
    <name type="scientific">Naasia lichenicola</name>
    <dbReference type="NCBI Taxonomy" id="2565933"/>
    <lineage>
        <taxon>Bacteria</taxon>
        <taxon>Bacillati</taxon>
        <taxon>Actinomycetota</taxon>
        <taxon>Actinomycetes</taxon>
        <taxon>Micrococcales</taxon>
        <taxon>Microbacteriaceae</taxon>
        <taxon>Naasia</taxon>
    </lineage>
</organism>
<feature type="transmembrane region" description="Helical" evidence="1">
    <location>
        <begin position="7"/>
        <end position="26"/>
    </location>
</feature>
<evidence type="ECO:0000313" key="2">
    <source>
        <dbReference type="EMBL" id="THG30967.1"/>
    </source>
</evidence>